<comment type="caution">
    <text evidence="2">The sequence shown here is derived from an EMBL/GenBank/DDBJ whole genome shotgun (WGS) entry which is preliminary data.</text>
</comment>
<dbReference type="EMBL" id="JRKL02002846">
    <property type="protein sequence ID" value="KAF3957354.1"/>
    <property type="molecule type" value="Genomic_DNA"/>
</dbReference>
<sequence length="94" mass="10721">MDKVVLVKENLMHKLDPREDVLSLVISKGMSPKRTLGEDSEDSEDFDEAEDIFDNSDYEDFDDSKDDRGDSLPAKQECYYLPSKQVAHSLSMES</sequence>
<evidence type="ECO:0000256" key="1">
    <source>
        <dbReference type="SAM" id="MobiDB-lite"/>
    </source>
</evidence>
<feature type="compositionally biased region" description="Acidic residues" evidence="1">
    <location>
        <begin position="38"/>
        <end position="64"/>
    </location>
</feature>
<gene>
    <name evidence="2" type="ORF">CMV_017627</name>
</gene>
<accession>A0A8J4R1G9</accession>
<dbReference type="Proteomes" id="UP000737018">
    <property type="component" value="Unassembled WGS sequence"/>
</dbReference>
<feature type="region of interest" description="Disordered" evidence="1">
    <location>
        <begin position="29"/>
        <end position="77"/>
    </location>
</feature>
<proteinExistence type="predicted"/>
<dbReference type="AlphaFoldDB" id="A0A8J4R1G9"/>
<reference evidence="2" key="1">
    <citation type="submission" date="2020-03" db="EMBL/GenBank/DDBJ databases">
        <title>Castanea mollissima Vanexum genome sequencing.</title>
        <authorList>
            <person name="Staton M."/>
        </authorList>
    </citation>
    <scope>NUCLEOTIDE SEQUENCE</scope>
    <source>
        <tissue evidence="2">Leaf</tissue>
    </source>
</reference>
<keyword evidence="3" id="KW-1185">Reference proteome</keyword>
<organism evidence="2 3">
    <name type="scientific">Castanea mollissima</name>
    <name type="common">Chinese chestnut</name>
    <dbReference type="NCBI Taxonomy" id="60419"/>
    <lineage>
        <taxon>Eukaryota</taxon>
        <taxon>Viridiplantae</taxon>
        <taxon>Streptophyta</taxon>
        <taxon>Embryophyta</taxon>
        <taxon>Tracheophyta</taxon>
        <taxon>Spermatophyta</taxon>
        <taxon>Magnoliopsida</taxon>
        <taxon>eudicotyledons</taxon>
        <taxon>Gunneridae</taxon>
        <taxon>Pentapetalae</taxon>
        <taxon>rosids</taxon>
        <taxon>fabids</taxon>
        <taxon>Fagales</taxon>
        <taxon>Fagaceae</taxon>
        <taxon>Castanea</taxon>
    </lineage>
</organism>
<protein>
    <submittedName>
        <fullName evidence="2">Uncharacterized protein</fullName>
    </submittedName>
</protein>
<evidence type="ECO:0000313" key="3">
    <source>
        <dbReference type="Proteomes" id="UP000737018"/>
    </source>
</evidence>
<evidence type="ECO:0000313" key="2">
    <source>
        <dbReference type="EMBL" id="KAF3957354.1"/>
    </source>
</evidence>
<name>A0A8J4R1G9_9ROSI</name>